<dbReference type="Proteomes" id="UP001595526">
    <property type="component" value="Unassembled WGS sequence"/>
</dbReference>
<keyword evidence="1" id="KW-1133">Transmembrane helix</keyword>
<dbReference type="EMBL" id="JBHRTA010000038">
    <property type="protein sequence ID" value="MFC3198909.1"/>
    <property type="molecule type" value="Genomic_DNA"/>
</dbReference>
<dbReference type="InterPro" id="IPR021218">
    <property type="entry name" value="DUF2784"/>
</dbReference>
<feature type="transmembrane region" description="Helical" evidence="1">
    <location>
        <begin position="6"/>
        <end position="27"/>
    </location>
</feature>
<comment type="caution">
    <text evidence="2">The sequence shown here is derived from an EMBL/GenBank/DDBJ whole genome shotgun (WGS) entry which is preliminary data.</text>
</comment>
<dbReference type="RefSeq" id="WP_379024020.1">
    <property type="nucleotide sequence ID" value="NZ_JBHRTA010000038.1"/>
</dbReference>
<name>A0ABV7JLS0_9SPHI</name>
<sequence>MVWLKFLDIFFTLLHLLIIGFNLLGWIWKRTQRLHLYSVILTAGSWLLLGIWFGIGYCPITDWQWQVKSKLGEHDLPNSFVKYLLDNVSGSAIDAGLVDRITAISFAVVALLSVYLNVRKKRKGTTG</sequence>
<feature type="transmembrane region" description="Helical" evidence="1">
    <location>
        <begin position="101"/>
        <end position="118"/>
    </location>
</feature>
<gene>
    <name evidence="2" type="ORF">ACFOET_14900</name>
</gene>
<evidence type="ECO:0000256" key="1">
    <source>
        <dbReference type="SAM" id="Phobius"/>
    </source>
</evidence>
<reference evidence="3" key="1">
    <citation type="journal article" date="2019" name="Int. J. Syst. Evol. Microbiol.">
        <title>The Global Catalogue of Microorganisms (GCM) 10K type strain sequencing project: providing services to taxonomists for standard genome sequencing and annotation.</title>
        <authorList>
            <consortium name="The Broad Institute Genomics Platform"/>
            <consortium name="The Broad Institute Genome Sequencing Center for Infectious Disease"/>
            <person name="Wu L."/>
            <person name="Ma J."/>
        </authorList>
    </citation>
    <scope>NUCLEOTIDE SEQUENCE [LARGE SCALE GENOMIC DNA]</scope>
    <source>
        <strain evidence="3">KCTC 52416</strain>
    </source>
</reference>
<dbReference type="Pfam" id="PF10861">
    <property type="entry name" value="DUF2784"/>
    <property type="match status" value="1"/>
</dbReference>
<proteinExistence type="predicted"/>
<evidence type="ECO:0000313" key="2">
    <source>
        <dbReference type="EMBL" id="MFC3198909.1"/>
    </source>
</evidence>
<organism evidence="2 3">
    <name type="scientific">Parapedobacter deserti</name>
    <dbReference type="NCBI Taxonomy" id="1912957"/>
    <lineage>
        <taxon>Bacteria</taxon>
        <taxon>Pseudomonadati</taxon>
        <taxon>Bacteroidota</taxon>
        <taxon>Sphingobacteriia</taxon>
        <taxon>Sphingobacteriales</taxon>
        <taxon>Sphingobacteriaceae</taxon>
        <taxon>Parapedobacter</taxon>
    </lineage>
</organism>
<keyword evidence="3" id="KW-1185">Reference proteome</keyword>
<accession>A0ABV7JLS0</accession>
<evidence type="ECO:0000313" key="3">
    <source>
        <dbReference type="Proteomes" id="UP001595526"/>
    </source>
</evidence>
<keyword evidence="1" id="KW-0812">Transmembrane</keyword>
<keyword evidence="1" id="KW-0472">Membrane</keyword>
<feature type="transmembrane region" description="Helical" evidence="1">
    <location>
        <begin position="34"/>
        <end position="55"/>
    </location>
</feature>
<protein>
    <submittedName>
        <fullName evidence="2">DUF2784 domain-containing protein</fullName>
    </submittedName>
</protein>